<sequence>MAVLIKDIAKKRNMPFLKRGMKVVVDGNKGRVASGNRSGNINVVFEDAEKYGKHSHNCHPKWETVYLDKEGEVIADYRERSGNLYGVNDAKKHIRCRSVMTGN</sequence>
<organism evidence="1 2">
    <name type="scientific">Bacillus fungorum</name>
    <dbReference type="NCBI Taxonomy" id="2039284"/>
    <lineage>
        <taxon>Bacteria</taxon>
        <taxon>Bacillati</taxon>
        <taxon>Bacillota</taxon>
        <taxon>Bacilli</taxon>
        <taxon>Bacillales</taxon>
        <taxon>Bacillaceae</taxon>
        <taxon>Bacillus</taxon>
    </lineage>
</organism>
<proteinExistence type="predicted"/>
<evidence type="ECO:0000313" key="2">
    <source>
        <dbReference type="Proteomes" id="UP000228484"/>
    </source>
</evidence>
<name>A0A2G6Q4J0_9BACI</name>
<keyword evidence="2" id="KW-1185">Reference proteome</keyword>
<dbReference type="Proteomes" id="UP000228484">
    <property type="component" value="Unassembled WGS sequence"/>
</dbReference>
<dbReference type="AlphaFoldDB" id="A0A2G6Q4J0"/>
<gene>
    <name evidence="1" type="ORF">CO726_30615</name>
</gene>
<accession>A0A2G6Q4J0</accession>
<reference evidence="1 2" key="1">
    <citation type="submission" date="2017-09" db="EMBL/GenBank/DDBJ databases">
        <title>Biocontrol bacteria screening and application from spent mushroom substrate.</title>
        <authorList>
            <person name="Sun X."/>
        </authorList>
    </citation>
    <scope>NUCLEOTIDE SEQUENCE [LARGE SCALE GENOMIC DNA]</scope>
    <source>
        <strain evidence="1 2">100374</strain>
    </source>
</reference>
<comment type="caution">
    <text evidence="1">The sequence shown here is derived from an EMBL/GenBank/DDBJ whole genome shotgun (WGS) entry which is preliminary data.</text>
</comment>
<dbReference type="EMBL" id="NWUW01000098">
    <property type="protein sequence ID" value="PIE91727.1"/>
    <property type="molecule type" value="Genomic_DNA"/>
</dbReference>
<dbReference type="RefSeq" id="WP_099686807.1">
    <property type="nucleotide sequence ID" value="NZ_NWUW01000098.1"/>
</dbReference>
<evidence type="ECO:0000313" key="1">
    <source>
        <dbReference type="EMBL" id="PIE91727.1"/>
    </source>
</evidence>
<protein>
    <submittedName>
        <fullName evidence="1">Uncharacterized protein</fullName>
    </submittedName>
</protein>